<feature type="compositionally biased region" description="Low complexity" evidence="1">
    <location>
        <begin position="575"/>
        <end position="591"/>
    </location>
</feature>
<dbReference type="PANTHER" id="PTHR23282:SF142">
    <property type="entry name" value="MAM DOMAIN-CONTAINING PROTEIN"/>
    <property type="match status" value="1"/>
</dbReference>
<proteinExistence type="predicted"/>
<dbReference type="PROSITE" id="PS50060">
    <property type="entry name" value="MAM_2"/>
    <property type="match status" value="2"/>
</dbReference>
<dbReference type="InterPro" id="IPR051560">
    <property type="entry name" value="MAM_domain-containing"/>
</dbReference>
<feature type="non-terminal residue" evidence="4">
    <location>
        <position position="1151"/>
    </location>
</feature>
<dbReference type="Pfam" id="PF25898">
    <property type="entry name" value="LolA_2nd_metazoa"/>
    <property type="match status" value="2"/>
</dbReference>
<dbReference type="EMBL" id="JACVVK020000615">
    <property type="protein sequence ID" value="KAK7462609.1"/>
    <property type="molecule type" value="Genomic_DNA"/>
</dbReference>
<dbReference type="SMART" id="SM00137">
    <property type="entry name" value="MAM"/>
    <property type="match status" value="2"/>
</dbReference>
<evidence type="ECO:0008006" key="6">
    <source>
        <dbReference type="Google" id="ProtNLM"/>
    </source>
</evidence>
<reference evidence="4 5" key="1">
    <citation type="journal article" date="2023" name="Sci. Data">
        <title>Genome assembly of the Korean intertidal mud-creeper Batillaria attramentaria.</title>
        <authorList>
            <person name="Patra A.K."/>
            <person name="Ho P.T."/>
            <person name="Jun S."/>
            <person name="Lee S.J."/>
            <person name="Kim Y."/>
            <person name="Won Y.J."/>
        </authorList>
    </citation>
    <scope>NUCLEOTIDE SEQUENCE [LARGE SCALE GENOMIC DNA]</scope>
    <source>
        <strain evidence="4">Wonlab-2016</strain>
    </source>
</reference>
<evidence type="ECO:0000256" key="1">
    <source>
        <dbReference type="SAM" id="MobiDB-lite"/>
    </source>
</evidence>
<dbReference type="PANTHER" id="PTHR23282">
    <property type="entry name" value="APICAL ENDOSOMAL GLYCOPROTEIN PRECURSOR"/>
    <property type="match status" value="1"/>
</dbReference>
<dbReference type="InterPro" id="IPR000601">
    <property type="entry name" value="PKD_dom"/>
</dbReference>
<keyword evidence="5" id="KW-1185">Reference proteome</keyword>
<dbReference type="Proteomes" id="UP001519460">
    <property type="component" value="Unassembled WGS sequence"/>
</dbReference>
<dbReference type="AlphaFoldDB" id="A0ABD0J605"/>
<dbReference type="SUPFAM" id="SSF49899">
    <property type="entry name" value="Concanavalin A-like lectins/glucanases"/>
    <property type="match status" value="2"/>
</dbReference>
<sequence length="1151" mass="127104">MAWEGADPATGVISFEGKPSYRRSAPLPPPQEVDGPKRPTVSQQFTVHVEAVMVDKNQTFEFIEYYDYLNNRGRLHQTQGGHVTDYYYDYNTNEMLIVRPDDYTCTVQPLSQSPYVFVMGDKNNHIYSPGAALRFGAAGSPETYLGKSSVRDILVNQWQSCMDWPDRNTTMTVTWSFVDNLVWLSSTSEVSVPIECHVTGRVYSDDQTTAVSNIATSSCISLDTVPPDSEGSPQGIVCPGRRNTLQLPILPDAMSFTTESISEQGKTIAYTDEKYDRLGNIASFTFHGITSFSPKYGTGTLAVVHDFNTGTEYVRDMERGNCSMEELSDTLDVATQSDLVTLRLKTSRDMLQLDGNYTFQGRTIRDMLCDVWVAEKHAKDMLGITINGTYEWAFLTFGARQTAVVNVYDFKASVPDISDDVNLDTCFIGMPRNTITFSIARVYKTLLEYFEAEFKYAVRHNIAQAISVSPLRIANIAYRVQQMSLDVAFDLLSVPNVHSRVVDPATELPLDQATQRLADAVRDNRLVIELNVNPDQPTFIVADPKSLRVLRLNQAAQTVVTGAGPPHFAIPTPRPGTTTPKPTATVASSSSSPPLDCSQYITETDDGYSVGVMVGSALAMGVVGGALGGLTHRIMMRLDAASSMAMFVLGCRQCQAKRWQRGCCDKRATICKTPGLELFAWCLERKAGLVLGLAHGQDVSESDGGFEFIYHEYHSLLLTIHNGTCYFTTIPDSAKGLMPGDRRKLIEGKAETVITSQDQSKLFPTSLHRMQATYHDVLADFHCLDKDVYQLQLFTPKTVTCNFESSFEPFCGFTQNTDDIFDWTRWSGSTPTNGTGPDADHTRGSHATDAGHYLYIETSEPRVQNDTARLTSQVYENPDGSTHCLRFSYNMHGQQMGGMNVYVTPSTNQSPQQTPTLVWNGTGDHGEQWKDVELEIAPSGDFQVIFEGVMGSYMSDIALDDISVSREPCNPPITCDFESWLDPACGFTQDTTDTFNWTMGRGPTDTAGTGPSVDHTYGTNGTILGHYMYIETSEPRMANDIARIVKTVNCTDGASQRCLHFYYHMHGLGIGTLNVYATNLTTTSQLPPPIWSRSGVQGNYWKEAQVTIPLNSDFQLVFEGSVGPDHTSFGDIAVDDVIISDGECQGTGKDT</sequence>
<dbReference type="Pfam" id="PF00629">
    <property type="entry name" value="MAM"/>
    <property type="match status" value="2"/>
</dbReference>
<evidence type="ECO:0000259" key="3">
    <source>
        <dbReference type="PROSITE" id="PS50093"/>
    </source>
</evidence>
<name>A0ABD0J605_9CAEN</name>
<comment type="caution">
    <text evidence="4">The sequence shown here is derived from an EMBL/GenBank/DDBJ whole genome shotgun (WGS) entry which is preliminary data.</text>
</comment>
<dbReference type="InterPro" id="IPR058831">
    <property type="entry name" value="LolA-like_dom_2nd"/>
</dbReference>
<dbReference type="InterPro" id="IPR000998">
    <property type="entry name" value="MAM_dom"/>
</dbReference>
<feature type="region of interest" description="Disordered" evidence="1">
    <location>
        <begin position="563"/>
        <end position="591"/>
    </location>
</feature>
<dbReference type="CDD" id="cd06263">
    <property type="entry name" value="MAM"/>
    <property type="match status" value="2"/>
</dbReference>
<evidence type="ECO:0000313" key="4">
    <source>
        <dbReference type="EMBL" id="KAK7462609.1"/>
    </source>
</evidence>
<dbReference type="InterPro" id="IPR013320">
    <property type="entry name" value="ConA-like_dom_sf"/>
</dbReference>
<organism evidence="4 5">
    <name type="scientific">Batillaria attramentaria</name>
    <dbReference type="NCBI Taxonomy" id="370345"/>
    <lineage>
        <taxon>Eukaryota</taxon>
        <taxon>Metazoa</taxon>
        <taxon>Spiralia</taxon>
        <taxon>Lophotrochozoa</taxon>
        <taxon>Mollusca</taxon>
        <taxon>Gastropoda</taxon>
        <taxon>Caenogastropoda</taxon>
        <taxon>Sorbeoconcha</taxon>
        <taxon>Cerithioidea</taxon>
        <taxon>Batillariidae</taxon>
        <taxon>Batillaria</taxon>
    </lineage>
</organism>
<dbReference type="PROSITE" id="PS50093">
    <property type="entry name" value="PKD"/>
    <property type="match status" value="1"/>
</dbReference>
<feature type="domain" description="PKD" evidence="3">
    <location>
        <begin position="994"/>
        <end position="1022"/>
    </location>
</feature>
<gene>
    <name evidence="4" type="ORF">BaRGS_00038362</name>
</gene>
<feature type="region of interest" description="Disordered" evidence="1">
    <location>
        <begin position="1"/>
        <end position="38"/>
    </location>
</feature>
<dbReference type="Gene3D" id="2.60.120.200">
    <property type="match status" value="2"/>
</dbReference>
<feature type="domain" description="MAM" evidence="2">
    <location>
        <begin position="799"/>
        <end position="971"/>
    </location>
</feature>
<dbReference type="InterPro" id="IPR058265">
    <property type="entry name" value="DUF7959"/>
</dbReference>
<evidence type="ECO:0000259" key="2">
    <source>
        <dbReference type="PROSITE" id="PS50060"/>
    </source>
</evidence>
<dbReference type="Pfam" id="PF25899">
    <property type="entry name" value="DUF7959"/>
    <property type="match status" value="1"/>
</dbReference>
<accession>A0ABD0J605</accession>
<feature type="domain" description="MAM" evidence="2">
    <location>
        <begin position="973"/>
        <end position="1146"/>
    </location>
</feature>
<protein>
    <recommendedName>
        <fullName evidence="6">MAM domain-containing protein</fullName>
    </recommendedName>
</protein>
<evidence type="ECO:0000313" key="5">
    <source>
        <dbReference type="Proteomes" id="UP001519460"/>
    </source>
</evidence>